<dbReference type="EMBL" id="BARV01016477">
    <property type="protein sequence ID" value="GAI27490.1"/>
    <property type="molecule type" value="Genomic_DNA"/>
</dbReference>
<evidence type="ECO:0000256" key="4">
    <source>
        <dbReference type="ARBA" id="ARBA00022605"/>
    </source>
</evidence>
<gene>
    <name evidence="9" type="ORF">S06H3_28264</name>
</gene>
<dbReference type="Pfam" id="PF12710">
    <property type="entry name" value="HAD"/>
    <property type="match status" value="1"/>
</dbReference>
<dbReference type="EC" id="3.1.3.3" evidence="3"/>
<dbReference type="NCBIfam" id="TIGR01488">
    <property type="entry name" value="HAD-SF-IB"/>
    <property type="match status" value="1"/>
</dbReference>
<dbReference type="Gene3D" id="3.40.50.1000">
    <property type="entry name" value="HAD superfamily/HAD-like"/>
    <property type="match status" value="1"/>
</dbReference>
<protein>
    <recommendedName>
        <fullName evidence="3">phosphoserine phosphatase</fullName>
        <ecNumber evidence="3">3.1.3.3</ecNumber>
    </recommendedName>
</protein>
<keyword evidence="4" id="KW-0028">Amino-acid biosynthesis</keyword>
<comment type="cofactor">
    <cofactor evidence="1">
        <name>Mg(2+)</name>
        <dbReference type="ChEBI" id="CHEBI:18420"/>
    </cofactor>
</comment>
<name>X1NL42_9ZZZZ</name>
<evidence type="ECO:0000256" key="1">
    <source>
        <dbReference type="ARBA" id="ARBA00001946"/>
    </source>
</evidence>
<dbReference type="InterPro" id="IPR036412">
    <property type="entry name" value="HAD-like_sf"/>
</dbReference>
<dbReference type="SUPFAM" id="SSF56784">
    <property type="entry name" value="HAD-like"/>
    <property type="match status" value="1"/>
</dbReference>
<dbReference type="AlphaFoldDB" id="X1NL42"/>
<reference evidence="9" key="1">
    <citation type="journal article" date="2014" name="Front. Microbiol.">
        <title>High frequency of phylogenetically diverse reductive dehalogenase-homologous genes in deep subseafloor sedimentary metagenomes.</title>
        <authorList>
            <person name="Kawai M."/>
            <person name="Futagami T."/>
            <person name="Toyoda A."/>
            <person name="Takaki Y."/>
            <person name="Nishi S."/>
            <person name="Hori S."/>
            <person name="Arai W."/>
            <person name="Tsubouchi T."/>
            <person name="Morono Y."/>
            <person name="Uchiyama I."/>
            <person name="Ito T."/>
            <person name="Fujiyama A."/>
            <person name="Inagaki F."/>
            <person name="Takami H."/>
        </authorList>
    </citation>
    <scope>NUCLEOTIDE SEQUENCE</scope>
    <source>
        <strain evidence="9">Expedition CK06-06</strain>
    </source>
</reference>
<evidence type="ECO:0000256" key="2">
    <source>
        <dbReference type="ARBA" id="ARBA00005135"/>
    </source>
</evidence>
<keyword evidence="8" id="KW-0718">Serine biosynthesis</keyword>
<dbReference type="GO" id="GO:0000287">
    <property type="term" value="F:magnesium ion binding"/>
    <property type="evidence" value="ECO:0007669"/>
    <property type="project" value="TreeGrafter"/>
</dbReference>
<dbReference type="InterPro" id="IPR023214">
    <property type="entry name" value="HAD_sf"/>
</dbReference>
<comment type="caution">
    <text evidence="9">The sequence shown here is derived from an EMBL/GenBank/DDBJ whole genome shotgun (WGS) entry which is preliminary data.</text>
</comment>
<keyword evidence="5" id="KW-0479">Metal-binding</keyword>
<sequence length="209" mass="23644">MIIQIDFDGTITEEDVSFVLLDTFAEGDWRKWFQQYRENKISVGDFNTKAFAMVKVGSEELLQVARDKVRLRDGLHNLVAYCQERGFRLVIVSNGLDFYIKSILENVGLGNIEAHAAQTRFNPGRLEVQYIGPEGNPLSSGFKEAYTKLFLKQGYRVVYVGNGPSDIFPASLAQHIFARDGLLDSCRERDLACKPFDDLNDVVRGLKLL</sequence>
<evidence type="ECO:0000256" key="7">
    <source>
        <dbReference type="ARBA" id="ARBA00022842"/>
    </source>
</evidence>
<dbReference type="Gene3D" id="3.90.1470.20">
    <property type="match status" value="1"/>
</dbReference>
<dbReference type="InterPro" id="IPR050582">
    <property type="entry name" value="HAD-like_SerB"/>
</dbReference>
<keyword evidence="7" id="KW-0460">Magnesium</keyword>
<evidence type="ECO:0000256" key="6">
    <source>
        <dbReference type="ARBA" id="ARBA00022801"/>
    </source>
</evidence>
<dbReference type="PANTHER" id="PTHR43344">
    <property type="entry name" value="PHOSPHOSERINE PHOSPHATASE"/>
    <property type="match status" value="1"/>
</dbReference>
<dbReference type="NCBIfam" id="TIGR01489">
    <property type="entry name" value="DKMTPPase-SF"/>
    <property type="match status" value="1"/>
</dbReference>
<dbReference type="InterPro" id="IPR006384">
    <property type="entry name" value="HAD_hydro_PyrdxlP_Pase-like"/>
</dbReference>
<comment type="pathway">
    <text evidence="2">Amino-acid biosynthesis; L-serine biosynthesis; L-serine from 3-phospho-D-glycerate: step 3/3.</text>
</comment>
<dbReference type="GO" id="GO:0036424">
    <property type="term" value="F:L-phosphoserine phosphatase activity"/>
    <property type="evidence" value="ECO:0007669"/>
    <property type="project" value="TreeGrafter"/>
</dbReference>
<dbReference type="PANTHER" id="PTHR43344:SF2">
    <property type="entry name" value="PHOSPHOSERINE PHOSPHATASE"/>
    <property type="match status" value="1"/>
</dbReference>
<proteinExistence type="predicted"/>
<evidence type="ECO:0000313" key="9">
    <source>
        <dbReference type="EMBL" id="GAI27490.1"/>
    </source>
</evidence>
<evidence type="ECO:0000256" key="8">
    <source>
        <dbReference type="ARBA" id="ARBA00023299"/>
    </source>
</evidence>
<evidence type="ECO:0000256" key="3">
    <source>
        <dbReference type="ARBA" id="ARBA00012640"/>
    </source>
</evidence>
<dbReference type="GO" id="GO:0006564">
    <property type="term" value="P:L-serine biosynthetic process"/>
    <property type="evidence" value="ECO:0007669"/>
    <property type="project" value="UniProtKB-KW"/>
</dbReference>
<organism evidence="9">
    <name type="scientific">marine sediment metagenome</name>
    <dbReference type="NCBI Taxonomy" id="412755"/>
    <lineage>
        <taxon>unclassified sequences</taxon>
        <taxon>metagenomes</taxon>
        <taxon>ecological metagenomes</taxon>
    </lineage>
</organism>
<keyword evidence="6" id="KW-0378">Hydrolase</keyword>
<evidence type="ECO:0000256" key="5">
    <source>
        <dbReference type="ARBA" id="ARBA00022723"/>
    </source>
</evidence>
<accession>X1NL42</accession>
<dbReference type="GO" id="GO:0005737">
    <property type="term" value="C:cytoplasm"/>
    <property type="evidence" value="ECO:0007669"/>
    <property type="project" value="TreeGrafter"/>
</dbReference>